<dbReference type="Pfam" id="PF22486">
    <property type="entry name" value="MATH_2"/>
    <property type="match status" value="1"/>
</dbReference>
<evidence type="ECO:0000256" key="2">
    <source>
        <dbReference type="SAM" id="Coils"/>
    </source>
</evidence>
<dbReference type="InterPro" id="IPR018952">
    <property type="entry name" value="2-5-oligoAdlate_synth_1_dom2/C"/>
</dbReference>
<evidence type="ECO:0000313" key="5">
    <source>
        <dbReference type="Proteomes" id="UP000887567"/>
    </source>
</evidence>
<dbReference type="GO" id="GO:0016020">
    <property type="term" value="C:membrane"/>
    <property type="evidence" value="ECO:0007669"/>
    <property type="project" value="TreeGrafter"/>
</dbReference>
<feature type="domain" description="MATH" evidence="3">
    <location>
        <begin position="15"/>
        <end position="139"/>
    </location>
</feature>
<dbReference type="Proteomes" id="UP000887567">
    <property type="component" value="Unplaced"/>
</dbReference>
<dbReference type="Pfam" id="PF10421">
    <property type="entry name" value="OAS1_C"/>
    <property type="match status" value="1"/>
</dbReference>
<evidence type="ECO:0000256" key="1">
    <source>
        <dbReference type="ARBA" id="ARBA00009526"/>
    </source>
</evidence>
<dbReference type="PROSITE" id="PS50152">
    <property type="entry name" value="25A_SYNTH_3"/>
    <property type="match status" value="1"/>
</dbReference>
<dbReference type="PROSITE" id="PS50144">
    <property type="entry name" value="MATH"/>
    <property type="match status" value="1"/>
</dbReference>
<dbReference type="SMART" id="SM00061">
    <property type="entry name" value="MATH"/>
    <property type="match status" value="2"/>
</dbReference>
<dbReference type="SUPFAM" id="SSF49599">
    <property type="entry name" value="TRAF domain-like"/>
    <property type="match status" value="2"/>
</dbReference>
<dbReference type="SUPFAM" id="SSF81301">
    <property type="entry name" value="Nucleotidyltransferase"/>
    <property type="match status" value="1"/>
</dbReference>
<protein>
    <recommendedName>
        <fullName evidence="3">MATH domain-containing protein</fullName>
    </recommendedName>
</protein>
<dbReference type="GeneID" id="110235027"/>
<evidence type="ECO:0000259" key="3">
    <source>
        <dbReference type="PROSITE" id="PS50144"/>
    </source>
</evidence>
<feature type="coiled-coil region" evidence="2">
    <location>
        <begin position="443"/>
        <end position="495"/>
    </location>
</feature>
<dbReference type="InterPro" id="IPR008974">
    <property type="entry name" value="TRAF-like"/>
</dbReference>
<dbReference type="OMA" id="NICACER"/>
<reference evidence="4" key="1">
    <citation type="submission" date="2022-11" db="UniProtKB">
        <authorList>
            <consortium name="EnsemblMetazoa"/>
        </authorList>
    </citation>
    <scope>IDENTIFICATION</scope>
</reference>
<dbReference type="SUPFAM" id="SSF81631">
    <property type="entry name" value="PAP/OAS1 substrate-binding domain"/>
    <property type="match status" value="1"/>
</dbReference>
<dbReference type="GO" id="GO:0003725">
    <property type="term" value="F:double-stranded RNA binding"/>
    <property type="evidence" value="ECO:0007669"/>
    <property type="project" value="TreeGrafter"/>
</dbReference>
<dbReference type="GO" id="GO:0005829">
    <property type="term" value="C:cytosol"/>
    <property type="evidence" value="ECO:0007669"/>
    <property type="project" value="TreeGrafter"/>
</dbReference>
<dbReference type="KEGG" id="epa:110235027"/>
<dbReference type="InterPro" id="IPR002083">
    <property type="entry name" value="MATH/TRAF_dom"/>
</dbReference>
<dbReference type="Gene3D" id="1.10.1410.20">
    <property type="entry name" value="2'-5'-oligoadenylate synthetase 1, domain 2"/>
    <property type="match status" value="1"/>
</dbReference>
<dbReference type="Gene3D" id="3.30.460.10">
    <property type="entry name" value="Beta Polymerase, domain 2"/>
    <property type="match status" value="1"/>
</dbReference>
<dbReference type="GO" id="GO:0005654">
    <property type="term" value="C:nucleoplasm"/>
    <property type="evidence" value="ECO:0007669"/>
    <property type="project" value="TreeGrafter"/>
</dbReference>
<keyword evidence="2" id="KW-0175">Coiled coil</keyword>
<organism evidence="4 5">
    <name type="scientific">Exaiptasia diaphana</name>
    <name type="common">Tropical sea anemone</name>
    <name type="synonym">Aiptasia pulchella</name>
    <dbReference type="NCBI Taxonomy" id="2652724"/>
    <lineage>
        <taxon>Eukaryota</taxon>
        <taxon>Metazoa</taxon>
        <taxon>Cnidaria</taxon>
        <taxon>Anthozoa</taxon>
        <taxon>Hexacorallia</taxon>
        <taxon>Actiniaria</taxon>
        <taxon>Aiptasiidae</taxon>
        <taxon>Exaiptasia</taxon>
    </lineage>
</organism>
<dbReference type="PANTHER" id="PTHR11258:SF22">
    <property type="entry name" value="MATH DOMAIN-CONTAINING PROTEIN"/>
    <property type="match status" value="1"/>
</dbReference>
<dbReference type="GO" id="GO:0001730">
    <property type="term" value="F:2'-5'-oligoadenylate synthetase activity"/>
    <property type="evidence" value="ECO:0007669"/>
    <property type="project" value="TreeGrafter"/>
</dbReference>
<name>A0A913WYI4_EXADI</name>
<dbReference type="RefSeq" id="XP_020896103.1">
    <property type="nucleotide sequence ID" value="XM_021040444.2"/>
</dbReference>
<dbReference type="CDD" id="cd00121">
    <property type="entry name" value="MATH"/>
    <property type="match status" value="2"/>
</dbReference>
<evidence type="ECO:0000313" key="4">
    <source>
        <dbReference type="EnsemblMetazoa" id="XP_020896103.1"/>
    </source>
</evidence>
<sequence length="811" mass="92184">MALRLHYTKIQEHNVQCFTFVIEEFSSVGESLFSKVLSFSGHHWRLQSGIKGGNLGVFLRWYGGGEQNRKIKCKISLEVTAVNTLDPSRSVTVGCLEDEDEFPRSGFGVGWSKVIAVEEIEKPHSGFLEGNCLFLEVKCRVVHTKFEDKMVVNLASGTEFTSSSKFSLFDNDWSIIMYPRGENPQASTPQKDNAAIYLRRENPSALRFDVTFTIYIPKVKEVKITHHFHEKVCSTTFGVEKFIRTKDLRLMAKGGTVPVGIKIVNIQPYFYLGFDTKDWSPPENLGSAVALNDYTNFPLSFKAESLDQERLDFKLQFDPDGFYKEIDDSAYYYNILWSVVVFCFKDDEKTTTLNSWEAPGHSAFCYSGEEVTMKSPLLLSESISPYSPFLDEEKLLSVKLAVHNINEVYDPLLLDADKGSIVKLRDINALTKSSTEKYWSDQVSSVSNEKDKLIDERDELLSNKDKEISDKDSAIQTLEEEIKDKEHYIHSVEENADGRDSKSPRLVNLKDLIEKTQPDPEDLEKQNQVAQQLKEFLMNNLPFTVSRISVVGNAGQGTTTKGVKELDLGIFIQDLPRTSHKSWLPAIVFSIKTLLKQHGEQRSQDNCNSTLPPCCDFLETSSAVVFKCDDVNVVLIPTNDWEPFDGFKGLYQMAMSQTEEEAQPYYILSACERQTEFIANQSDKCKELIRAVRAWCDSVPWRNAESKPGPYLVALLVVAAYQIIQGEPVSKTAIADKEVFLELAEMVNDENLEIFWNEFYLSSSYPRELFPIGFELPIIQDPAMPTHNVGSSGLQDWTQFRQEIIKWVQMM</sequence>
<dbReference type="Gene3D" id="2.60.210.10">
    <property type="entry name" value="Apoptosis, Tumor Necrosis Factor Receptor Associated Protein 2, Chain A"/>
    <property type="match status" value="2"/>
</dbReference>
<accession>A0A913WYI4</accession>
<comment type="similarity">
    <text evidence="1">Belongs to the 2-5A synthase family.</text>
</comment>
<dbReference type="AlphaFoldDB" id="A0A913WYI4"/>
<dbReference type="PANTHER" id="PTHR11258">
    <property type="entry name" value="2-5 OLIGOADENYLATE SYNTHETASE"/>
    <property type="match status" value="1"/>
</dbReference>
<keyword evidence="5" id="KW-1185">Reference proteome</keyword>
<proteinExistence type="inferred from homology"/>
<dbReference type="OrthoDB" id="1885901at2759"/>
<dbReference type="EnsemblMetazoa" id="XM_021040444.2">
    <property type="protein sequence ID" value="XP_020896103.1"/>
    <property type="gene ID" value="LOC110235027"/>
</dbReference>
<dbReference type="InterPro" id="IPR043519">
    <property type="entry name" value="NT_sf"/>
</dbReference>